<gene>
    <name evidence="3" type="ORF">CVT26_006361</name>
</gene>
<dbReference type="InParanoid" id="A0A409Y0J5"/>
<dbReference type="AlphaFoldDB" id="A0A409Y0J5"/>
<evidence type="ECO:0000259" key="2">
    <source>
        <dbReference type="Pfam" id="PF13383"/>
    </source>
</evidence>
<keyword evidence="4" id="KW-1185">Reference proteome</keyword>
<feature type="domain" description="Methyltransferase" evidence="2">
    <location>
        <begin position="93"/>
        <end position="191"/>
    </location>
</feature>
<feature type="transmembrane region" description="Helical" evidence="1">
    <location>
        <begin position="12"/>
        <end position="30"/>
    </location>
</feature>
<reference evidence="3 4" key="1">
    <citation type="journal article" date="2018" name="Evol. Lett.">
        <title>Horizontal gene cluster transfer increased hallucinogenic mushroom diversity.</title>
        <authorList>
            <person name="Reynolds H.T."/>
            <person name="Vijayakumar V."/>
            <person name="Gluck-Thaler E."/>
            <person name="Korotkin H.B."/>
            <person name="Matheny P.B."/>
            <person name="Slot J.C."/>
        </authorList>
    </citation>
    <scope>NUCLEOTIDE SEQUENCE [LARGE SCALE GENOMIC DNA]</scope>
    <source>
        <strain evidence="3 4">SRW20</strain>
    </source>
</reference>
<dbReference type="PANTHER" id="PTHR32026">
    <property type="entry name" value="METHYLTRANSFERASE-LIKE PROTEIN 24"/>
    <property type="match status" value="1"/>
</dbReference>
<dbReference type="EMBL" id="NHYE01001356">
    <property type="protein sequence ID" value="PPQ96554.1"/>
    <property type="molecule type" value="Genomic_DNA"/>
</dbReference>
<keyword evidence="1" id="KW-0812">Transmembrane</keyword>
<accession>A0A409Y0J5</accession>
<dbReference type="STRING" id="231916.A0A409Y0J5"/>
<feature type="non-terminal residue" evidence="3">
    <location>
        <position position="209"/>
    </location>
</feature>
<dbReference type="Proteomes" id="UP000284706">
    <property type="component" value="Unassembled WGS sequence"/>
</dbReference>
<name>A0A409Y0J5_9AGAR</name>
<comment type="caution">
    <text evidence="3">The sequence shown here is derived from an EMBL/GenBank/DDBJ whole genome shotgun (WGS) entry which is preliminary data.</text>
</comment>
<keyword evidence="1" id="KW-1133">Transmembrane helix</keyword>
<dbReference type="PANTHER" id="PTHR32026:SF10">
    <property type="entry name" value="METHYLTRANSFERASE-LIKE PROTEIN 24-RELATED"/>
    <property type="match status" value="1"/>
</dbReference>
<evidence type="ECO:0000313" key="4">
    <source>
        <dbReference type="Proteomes" id="UP000284706"/>
    </source>
</evidence>
<proteinExistence type="predicted"/>
<evidence type="ECO:0000256" key="1">
    <source>
        <dbReference type="SAM" id="Phobius"/>
    </source>
</evidence>
<keyword evidence="1" id="KW-0472">Membrane</keyword>
<dbReference type="OrthoDB" id="2997941at2759"/>
<dbReference type="InterPro" id="IPR026913">
    <property type="entry name" value="METTL24"/>
</dbReference>
<organism evidence="3 4">
    <name type="scientific">Gymnopilus dilepis</name>
    <dbReference type="NCBI Taxonomy" id="231916"/>
    <lineage>
        <taxon>Eukaryota</taxon>
        <taxon>Fungi</taxon>
        <taxon>Dikarya</taxon>
        <taxon>Basidiomycota</taxon>
        <taxon>Agaricomycotina</taxon>
        <taxon>Agaricomycetes</taxon>
        <taxon>Agaricomycetidae</taxon>
        <taxon>Agaricales</taxon>
        <taxon>Agaricineae</taxon>
        <taxon>Hymenogastraceae</taxon>
        <taxon>Gymnopilus</taxon>
    </lineage>
</organism>
<sequence length="209" mass="23484">MAGIWTRHPRYAVLVTVALVTALYMLLPMSPSSPGMYTLKDSTLPSRVQRSIMIYDKLLKARQGLIKKFGPSPKDIALFPPDTAPWPPYTVWDFFPPAFNCPHEVERLGALGDGGKWVCGLSRVADKQDCIVYSFGINLESSFESEILQNTHHCQIWGYDFSVKSFGPEIPKSLAYRTHFKAVGLAGSDKHGPEDEPKMYTLETLMREN</sequence>
<dbReference type="InterPro" id="IPR025714">
    <property type="entry name" value="Methyltranfer_dom"/>
</dbReference>
<evidence type="ECO:0000313" key="3">
    <source>
        <dbReference type="EMBL" id="PPQ96554.1"/>
    </source>
</evidence>
<dbReference type="Pfam" id="PF13383">
    <property type="entry name" value="Methyltransf_22"/>
    <property type="match status" value="1"/>
</dbReference>
<protein>
    <recommendedName>
        <fullName evidence="2">Methyltransferase domain-containing protein</fullName>
    </recommendedName>
</protein>